<dbReference type="InterPro" id="IPR050130">
    <property type="entry name" value="ClpA_ClpB"/>
</dbReference>
<dbReference type="Pfam" id="PF17871">
    <property type="entry name" value="AAA_lid_9"/>
    <property type="match status" value="1"/>
</dbReference>
<dbReference type="GO" id="GO:0016887">
    <property type="term" value="F:ATP hydrolysis activity"/>
    <property type="evidence" value="ECO:0007669"/>
    <property type="project" value="InterPro"/>
</dbReference>
<dbReference type="Gene3D" id="1.10.8.60">
    <property type="match status" value="1"/>
</dbReference>
<dbReference type="CDD" id="cd00009">
    <property type="entry name" value="AAA"/>
    <property type="match status" value="1"/>
</dbReference>
<name>A0A485M543_9ZZZZ</name>
<evidence type="ECO:0000256" key="4">
    <source>
        <dbReference type="ARBA" id="ARBA00023186"/>
    </source>
</evidence>
<dbReference type="PROSITE" id="PS00870">
    <property type="entry name" value="CLPAB_1"/>
    <property type="match status" value="1"/>
</dbReference>
<dbReference type="Gene3D" id="3.40.50.300">
    <property type="entry name" value="P-loop containing nucleotide triphosphate hydrolases"/>
    <property type="match status" value="1"/>
</dbReference>
<protein>
    <submittedName>
        <fullName evidence="6">Chaperone protein ClpB</fullName>
    </submittedName>
</protein>
<dbReference type="GO" id="GO:0034605">
    <property type="term" value="P:cellular response to heat"/>
    <property type="evidence" value="ECO:0007669"/>
    <property type="project" value="TreeGrafter"/>
</dbReference>
<keyword evidence="3" id="KW-0067">ATP-binding</keyword>
<dbReference type="Pfam" id="PF00004">
    <property type="entry name" value="AAA"/>
    <property type="match status" value="1"/>
</dbReference>
<dbReference type="GO" id="GO:0005524">
    <property type="term" value="F:ATP binding"/>
    <property type="evidence" value="ECO:0007669"/>
    <property type="project" value="UniProtKB-KW"/>
</dbReference>
<evidence type="ECO:0000256" key="1">
    <source>
        <dbReference type="ARBA" id="ARBA00022737"/>
    </source>
</evidence>
<feature type="domain" description="AAA+ ATPase" evidence="5">
    <location>
        <begin position="29"/>
        <end position="172"/>
    </location>
</feature>
<dbReference type="InterPro" id="IPR027417">
    <property type="entry name" value="P-loop_NTPase"/>
</dbReference>
<dbReference type="EMBL" id="CAADRN010000352">
    <property type="protein sequence ID" value="VFU18641.1"/>
    <property type="molecule type" value="Genomic_DNA"/>
</dbReference>
<proteinExistence type="predicted"/>
<reference evidence="6" key="1">
    <citation type="submission" date="2019-03" db="EMBL/GenBank/DDBJ databases">
        <authorList>
            <person name="Hao L."/>
        </authorList>
    </citation>
    <scope>NUCLEOTIDE SEQUENCE</scope>
</reference>
<evidence type="ECO:0000313" key="6">
    <source>
        <dbReference type="EMBL" id="VFU18641.1"/>
    </source>
</evidence>
<evidence type="ECO:0000259" key="5">
    <source>
        <dbReference type="SMART" id="SM00382"/>
    </source>
</evidence>
<keyword evidence="2" id="KW-0547">Nucleotide-binding</keyword>
<dbReference type="PANTHER" id="PTHR11638:SF18">
    <property type="entry name" value="HEAT SHOCK PROTEIN 104"/>
    <property type="match status" value="1"/>
</dbReference>
<dbReference type="SUPFAM" id="SSF52540">
    <property type="entry name" value="P-loop containing nucleoside triphosphate hydrolases"/>
    <property type="match status" value="1"/>
</dbReference>
<keyword evidence="1" id="KW-0677">Repeat</keyword>
<evidence type="ECO:0000256" key="2">
    <source>
        <dbReference type="ARBA" id="ARBA00022741"/>
    </source>
</evidence>
<evidence type="ECO:0000256" key="3">
    <source>
        <dbReference type="ARBA" id="ARBA00022840"/>
    </source>
</evidence>
<keyword evidence="4" id="KW-0143">Chaperone</keyword>
<dbReference type="PANTHER" id="PTHR11638">
    <property type="entry name" value="ATP-DEPENDENT CLP PROTEASE"/>
    <property type="match status" value="1"/>
</dbReference>
<dbReference type="SMART" id="SM00382">
    <property type="entry name" value="AAA"/>
    <property type="match status" value="1"/>
</dbReference>
<sequence>MEACKGKLRRLVGREEEIQLIIETLCRRTKRNPILVGPAGSGKTAIIEGLANKIVLGKVPKELRNVFVYELQPSVLVAMAAEDGGLEKVIKEMLAEASQPDVILFFDEVHTIIGSGGLPGTTDIASMLKPPLARGDIACIAATTEDEYYRFIEPDPALARRFQPIRVQELSAEETLQVVSSLRDELRISRKVRVSDYVLRWLVYFAQQFIKNRHFPDKAVDLLEHGEITAEIAEIKEKQEKMGKMLRFLKREN</sequence>
<dbReference type="InterPro" id="IPR041546">
    <property type="entry name" value="ClpA/ClpB_AAA_lid"/>
</dbReference>
<dbReference type="AlphaFoldDB" id="A0A485M543"/>
<dbReference type="GO" id="GO:0005737">
    <property type="term" value="C:cytoplasm"/>
    <property type="evidence" value="ECO:0007669"/>
    <property type="project" value="TreeGrafter"/>
</dbReference>
<organism evidence="6">
    <name type="scientific">anaerobic digester metagenome</name>
    <dbReference type="NCBI Taxonomy" id="1263854"/>
    <lineage>
        <taxon>unclassified sequences</taxon>
        <taxon>metagenomes</taxon>
        <taxon>ecological metagenomes</taxon>
    </lineage>
</organism>
<accession>A0A485M543</accession>
<gene>
    <name evidence="6" type="ORF">SCFA_510006</name>
</gene>
<dbReference type="InterPro" id="IPR018368">
    <property type="entry name" value="ClpA/B_CS1"/>
</dbReference>
<dbReference type="InterPro" id="IPR003959">
    <property type="entry name" value="ATPase_AAA_core"/>
</dbReference>
<dbReference type="InterPro" id="IPR003593">
    <property type="entry name" value="AAA+_ATPase"/>
</dbReference>